<protein>
    <recommendedName>
        <fullName evidence="3">Alpha-L-rhamnosidase six-hairpin glycosidase domain-containing protein</fullName>
    </recommendedName>
</protein>
<reference evidence="1" key="1">
    <citation type="journal article" date="2014" name="Int. J. Syst. Evol. Microbiol.">
        <title>Complete genome sequence of Corynebacterium casei LMG S-19264T (=DSM 44701T), isolated from a smear-ripened cheese.</title>
        <authorList>
            <consortium name="US DOE Joint Genome Institute (JGI-PGF)"/>
            <person name="Walter F."/>
            <person name="Albersmeier A."/>
            <person name="Kalinowski J."/>
            <person name="Ruckert C."/>
        </authorList>
    </citation>
    <scope>NUCLEOTIDE SEQUENCE</scope>
    <source>
        <strain evidence="1">KCTC 12870</strain>
    </source>
</reference>
<proteinExistence type="predicted"/>
<dbReference type="InterPro" id="IPR013783">
    <property type="entry name" value="Ig-like_fold"/>
</dbReference>
<evidence type="ECO:0000313" key="1">
    <source>
        <dbReference type="EMBL" id="GHB99950.1"/>
    </source>
</evidence>
<gene>
    <name evidence="1" type="ORF">GCM10007047_15200</name>
</gene>
<dbReference type="Gene3D" id="2.60.40.10">
    <property type="entry name" value="Immunoglobulins"/>
    <property type="match status" value="1"/>
</dbReference>
<dbReference type="AlphaFoldDB" id="A0A8J3DB84"/>
<dbReference type="GO" id="GO:0005975">
    <property type="term" value="P:carbohydrate metabolic process"/>
    <property type="evidence" value="ECO:0007669"/>
    <property type="project" value="InterPro"/>
</dbReference>
<evidence type="ECO:0000313" key="2">
    <source>
        <dbReference type="Proteomes" id="UP000642829"/>
    </source>
</evidence>
<organism evidence="1 2">
    <name type="scientific">Cerasicoccus arenae</name>
    <dbReference type="NCBI Taxonomy" id="424488"/>
    <lineage>
        <taxon>Bacteria</taxon>
        <taxon>Pseudomonadati</taxon>
        <taxon>Verrucomicrobiota</taxon>
        <taxon>Opitutia</taxon>
        <taxon>Puniceicoccales</taxon>
        <taxon>Cerasicoccaceae</taxon>
        <taxon>Cerasicoccus</taxon>
    </lineage>
</organism>
<accession>A0A8J3DB84</accession>
<dbReference type="InterPro" id="IPR008928">
    <property type="entry name" value="6-hairpin_glycosidase_sf"/>
</dbReference>
<name>A0A8J3DB84_9BACT</name>
<comment type="caution">
    <text evidence="1">The sequence shown here is derived from an EMBL/GenBank/DDBJ whole genome shotgun (WGS) entry which is preliminary data.</text>
</comment>
<dbReference type="InterPro" id="IPR012341">
    <property type="entry name" value="6hp_glycosidase-like_sf"/>
</dbReference>
<dbReference type="Gene3D" id="1.50.10.10">
    <property type="match status" value="1"/>
</dbReference>
<reference evidence="1" key="2">
    <citation type="submission" date="2020-09" db="EMBL/GenBank/DDBJ databases">
        <authorList>
            <person name="Sun Q."/>
            <person name="Kim S."/>
        </authorList>
    </citation>
    <scope>NUCLEOTIDE SEQUENCE</scope>
    <source>
        <strain evidence="1">KCTC 12870</strain>
    </source>
</reference>
<evidence type="ECO:0008006" key="3">
    <source>
        <dbReference type="Google" id="ProtNLM"/>
    </source>
</evidence>
<dbReference type="EMBL" id="BMXG01000008">
    <property type="protein sequence ID" value="GHB99950.1"/>
    <property type="molecule type" value="Genomic_DNA"/>
</dbReference>
<dbReference type="SUPFAM" id="SSF48208">
    <property type="entry name" value="Six-hairpin glycosidases"/>
    <property type="match status" value="1"/>
</dbReference>
<dbReference type="Gene3D" id="2.60.120.260">
    <property type="entry name" value="Galactose-binding domain-like"/>
    <property type="match status" value="1"/>
</dbReference>
<keyword evidence="2" id="KW-1185">Reference proteome</keyword>
<dbReference type="Proteomes" id="UP000642829">
    <property type="component" value="Unassembled WGS sequence"/>
</dbReference>
<sequence length="829" mass="92826">MFMMATCLGYADDGGSRPESQASITLVKKGDVQGYELTTRAELRDNRPEGKRITIEEDADYARTRTGNVAFDGLYALAIREARENSVNQISDYAYANGESVNVQAFQTGEKWSYVWTRDLAYSLHLSLAAFNPERAAASLMFKASALKPSVRGGYAEQMVQDTGSGGSYPISSDRVVWAIGAHETMKYLSGSGRRDFLSEVYPILCNTIEQDRCLVFDPRDGLYRGEHSFLDWREQSYPQWSADNVGVIGNSKAVSVNAANYFLLKTAAEYAGALGDGENRIRYQLWADELKAAINQHFYDEEAGLYRTYLLSEDGVYYLPLKRYDLLGQSLAILLDVADERQVQRVIASYPTGPFGPPVIWPEVKNVPIYHNQGIWPFVTAYWTKAARQANNPAAVDAGIDSLMTLAMENLSNMENYDYISGKADVRTGPRHGPVINSRRQLWSVAGYLSMVQDVVFGMETSLRGIQFQPYITAGLRNELFADTNIIELNHLAYKDKWNDVRVHLPAVGSFQEGVCTVARVMVNGVQVPTGFVEADALLSHNQWEIFLEAPVGQGSKLASIRVVDVTKEKKIFGPLQPEWDDARGAVMVVDGKLRLSFRHDEVGEVVFNIYRNGKRCAENLRVTEWVDLDSGNYADTIYAYVVEAVYPESGNVSHPTQSRAYRTENQRIILPSNEMKNRGGNLSDQHHFENWGRPNHELTTNSFQVDRAGVYHVRMEFSNGSGPINTGITCAVKRLEVRQSSGPIVGAGYVVMPQSGSWLRWDLSNAIEVELQSGEDYQIHLSEDEYSRNMSYLQSNERYTASNGGGRDPYNYVNIASAQVFYNKPIE</sequence>